<sequence>MKVSKKFIAISSLSLGALTLTATAIACTPSTPPKEDPPTPPSKPTPKPIPDPPKGVDKEEYYKIIGWYDVHQNDKLSVADALKEKLPTEITSLKNSDLKEPLKGLEGYNVNLQIIKDLASNHEGTLFVKVVLEKDGKFYGEDGKSVDKVDDAKTFRTKVSGLKVRNISLADQKVTVEQVYKKFGFTHNLNHKHSYRIPSIGKYNGKLYLQIDGRIDNQSDAPFNRINQSIRTYDLKTKTMSEMKDLITVKSNTKEKIALIDSSFTIDDQKHIAHLIVDAMPSEAGVSGRGRNAFINNLSLSALYNSGNLNLVDRVKDVMLQFNIQDLSKKWYQAYNEKTKEKVNVVLHLDQVGNDFILDIYEMKDATKDLSDKDNLTYVQSAMEIFKDHDKGDFSASKYKLVTQVFLSYFTIDLKTDKVTFEGFLNDKLNKTNPTAIDLVGPGNGIILRNQHNEADNGKLIFTNYRMTPQGRHVGVYFMTRDKDGDWTASKFVATNSYSETSVVEQQDGTLVFIARNSLGKLAIGYSYDGG</sequence>
<evidence type="ECO:0000256" key="1">
    <source>
        <dbReference type="SAM" id="MobiDB-lite"/>
    </source>
</evidence>
<evidence type="ECO:0000313" key="4">
    <source>
        <dbReference type="Proteomes" id="UP000217033"/>
    </source>
</evidence>
<accession>A0ABX4H4U1</accession>
<proteinExistence type="predicted"/>
<dbReference type="Proteomes" id="UP000217033">
    <property type="component" value="Unassembled WGS sequence"/>
</dbReference>
<dbReference type="CDD" id="cd15482">
    <property type="entry name" value="Sialidase_non-viral"/>
    <property type="match status" value="1"/>
</dbReference>
<gene>
    <name evidence="3" type="ORF">CJF60_04175</name>
</gene>
<feature type="region of interest" description="Disordered" evidence="1">
    <location>
        <begin position="28"/>
        <end position="55"/>
    </location>
</feature>
<organism evidence="3 4">
    <name type="scientific">Mycoplasmopsis agassizii</name>
    <dbReference type="NCBI Taxonomy" id="33922"/>
    <lineage>
        <taxon>Bacteria</taxon>
        <taxon>Bacillati</taxon>
        <taxon>Mycoplasmatota</taxon>
        <taxon>Mycoplasmoidales</taxon>
        <taxon>Metamycoplasmataceae</taxon>
        <taxon>Mycoplasmopsis</taxon>
    </lineage>
</organism>
<dbReference type="PROSITE" id="PS51257">
    <property type="entry name" value="PROKAR_LIPOPROTEIN"/>
    <property type="match status" value="1"/>
</dbReference>
<name>A0ABX4H4U1_9BACT</name>
<protein>
    <submittedName>
        <fullName evidence="3">Exo-alpha-sialidase</fullName>
    </submittedName>
</protein>
<dbReference type="SUPFAM" id="SSF50939">
    <property type="entry name" value="Sialidases"/>
    <property type="match status" value="1"/>
</dbReference>
<keyword evidence="4" id="KW-1185">Reference proteome</keyword>
<evidence type="ECO:0000313" key="3">
    <source>
        <dbReference type="EMBL" id="PAF54906.1"/>
    </source>
</evidence>
<feature type="compositionally biased region" description="Pro residues" evidence="1">
    <location>
        <begin position="38"/>
        <end position="53"/>
    </location>
</feature>
<evidence type="ECO:0000256" key="2">
    <source>
        <dbReference type="SAM" id="SignalP"/>
    </source>
</evidence>
<feature type="chain" id="PRO_5046994553" evidence="2">
    <location>
        <begin position="27"/>
        <end position="531"/>
    </location>
</feature>
<comment type="caution">
    <text evidence="3">The sequence shown here is derived from an EMBL/GenBank/DDBJ whole genome shotgun (WGS) entry which is preliminary data.</text>
</comment>
<dbReference type="InterPro" id="IPR036278">
    <property type="entry name" value="Sialidase_sf"/>
</dbReference>
<reference evidence="3" key="1">
    <citation type="submission" date="2017-08" db="EMBL/GenBank/DDBJ databases">
        <authorList>
            <person name="Alvarez-Ponce D."/>
            <person name="Weitzman C.L."/>
            <person name="Tillett R.L."/>
            <person name="Sandmeier F.C."/>
            <person name="Tracy C.R."/>
        </authorList>
    </citation>
    <scope>NUCLEOTIDE SEQUENCE [LARGE SCALE GENOMIC DNA]</scope>
    <source>
        <strain evidence="3">PS6</strain>
    </source>
</reference>
<dbReference type="EMBL" id="NQMN01000002">
    <property type="protein sequence ID" value="PAF54906.1"/>
    <property type="molecule type" value="Genomic_DNA"/>
</dbReference>
<dbReference type="Gene3D" id="2.120.10.10">
    <property type="match status" value="2"/>
</dbReference>
<feature type="signal peptide" evidence="2">
    <location>
        <begin position="1"/>
        <end position="26"/>
    </location>
</feature>
<keyword evidence="2" id="KW-0732">Signal</keyword>
<dbReference type="RefSeq" id="WP_084232196.1">
    <property type="nucleotide sequence ID" value="NZ_FWXE01000004.1"/>
</dbReference>